<sequence>MYLKSIIRGETVMKKTVIFLGAGASKADGAPLQRELFKSYFKACEDEKLNENFDIKHSKVKELVDRYFKNFFDFSEDFDYRKAVFPTFEEALGILDLAIERNEKYRSELGNLYKYRTALIFSMAQAIQYKIEASQSGIQGESHTKLIHNLEGDIQKGNISFISTNYDIILDNALGNKFEVDYGFYPSGDLNNIKSGVKLLKIHGSLNWKYCPVCKHIDAKLEPQGSLSIVDNPGSVKCDHCHADAQYIIVPPTYYKDMSNVYLANIWNNAEKLLREAEHIIFSGYSLPSADMHIKYLLKRAELNRDKDSRFKATVINYFPNKIVGAIEKEQNRYSRFFKNTSDINYIKEMSFQDFAENPFKVLE</sequence>
<dbReference type="KEGG" id="amij:EQM06_07045"/>
<accession>A0A410PVN8</accession>
<gene>
    <name evidence="1" type="ORF">EQM06_07045</name>
</gene>
<evidence type="ECO:0000313" key="2">
    <source>
        <dbReference type="Proteomes" id="UP000287601"/>
    </source>
</evidence>
<name>A0A410PVN8_9FIRM</name>
<proteinExistence type="predicted"/>
<dbReference type="AlphaFoldDB" id="A0A410PVN8"/>
<dbReference type="SUPFAM" id="SSF52467">
    <property type="entry name" value="DHS-like NAD/FAD-binding domain"/>
    <property type="match status" value="1"/>
</dbReference>
<dbReference type="OrthoDB" id="7054911at2"/>
<keyword evidence="2" id="KW-1185">Reference proteome</keyword>
<dbReference type="Pfam" id="PF13289">
    <property type="entry name" value="SIR2_2"/>
    <property type="match status" value="1"/>
</dbReference>
<dbReference type="Proteomes" id="UP000287601">
    <property type="component" value="Chromosome"/>
</dbReference>
<protein>
    <submittedName>
        <fullName evidence="1">Uncharacterized protein</fullName>
    </submittedName>
</protein>
<organism evidence="1 2">
    <name type="scientific">Aminipila luticellarii</name>
    <dbReference type="NCBI Taxonomy" id="2507160"/>
    <lineage>
        <taxon>Bacteria</taxon>
        <taxon>Bacillati</taxon>
        <taxon>Bacillota</taxon>
        <taxon>Clostridia</taxon>
        <taxon>Peptostreptococcales</taxon>
        <taxon>Anaerovoracaceae</taxon>
        <taxon>Aminipila</taxon>
    </lineage>
</organism>
<reference evidence="1 2" key="1">
    <citation type="submission" date="2019-01" db="EMBL/GenBank/DDBJ databases">
        <title>Draft genomes of a novel of Aminipila strains.</title>
        <authorList>
            <person name="Ma S."/>
        </authorList>
    </citation>
    <scope>NUCLEOTIDE SEQUENCE [LARGE SCALE GENOMIC DNA]</scope>
    <source>
        <strain evidence="2">JN-39</strain>
    </source>
</reference>
<evidence type="ECO:0000313" key="1">
    <source>
        <dbReference type="EMBL" id="QAT43009.1"/>
    </source>
</evidence>
<dbReference type="EMBL" id="CP035281">
    <property type="protein sequence ID" value="QAT43009.1"/>
    <property type="molecule type" value="Genomic_DNA"/>
</dbReference>
<dbReference type="InterPro" id="IPR029035">
    <property type="entry name" value="DHS-like_NAD/FAD-binding_dom"/>
</dbReference>